<dbReference type="GO" id="GO:0005886">
    <property type="term" value="C:plasma membrane"/>
    <property type="evidence" value="ECO:0007669"/>
    <property type="project" value="TreeGrafter"/>
</dbReference>
<gene>
    <name evidence="3" type="ORF">Nepgr_000985</name>
</gene>
<dbReference type="SMART" id="SM00248">
    <property type="entry name" value="ANK"/>
    <property type="match status" value="2"/>
</dbReference>
<accession>A0AAD3P451</accession>
<dbReference type="AlphaFoldDB" id="A0AAD3P451"/>
<comment type="caution">
    <text evidence="3">The sequence shown here is derived from an EMBL/GenBank/DDBJ whole genome shotgun (WGS) entry which is preliminary data.</text>
</comment>
<keyword evidence="2" id="KW-0040">ANK repeat</keyword>
<reference evidence="3" key="1">
    <citation type="submission" date="2023-05" db="EMBL/GenBank/DDBJ databases">
        <title>Nepenthes gracilis genome sequencing.</title>
        <authorList>
            <person name="Fukushima K."/>
        </authorList>
    </citation>
    <scope>NUCLEOTIDE SEQUENCE</scope>
    <source>
        <strain evidence="3">SING2019-196</strain>
    </source>
</reference>
<dbReference type="InterPro" id="IPR036770">
    <property type="entry name" value="Ankyrin_rpt-contain_sf"/>
</dbReference>
<dbReference type="EMBL" id="BSYO01000001">
    <property type="protein sequence ID" value="GMG99145.1"/>
    <property type="molecule type" value="Genomic_DNA"/>
</dbReference>
<dbReference type="PANTHER" id="PTHR24186">
    <property type="entry name" value="PROTEIN PHOSPHATASE 1 REGULATORY SUBUNIT"/>
    <property type="match status" value="1"/>
</dbReference>
<dbReference type="Gene3D" id="1.25.40.20">
    <property type="entry name" value="Ankyrin repeat-containing domain"/>
    <property type="match status" value="1"/>
</dbReference>
<dbReference type="Pfam" id="PF00023">
    <property type="entry name" value="Ank"/>
    <property type="match status" value="1"/>
</dbReference>
<name>A0AAD3P451_NEPGR</name>
<proteinExistence type="predicted"/>
<dbReference type="InterPro" id="IPR002110">
    <property type="entry name" value="Ankyrin_rpt"/>
</dbReference>
<evidence type="ECO:0000256" key="1">
    <source>
        <dbReference type="ARBA" id="ARBA00022737"/>
    </source>
</evidence>
<sequence>MCLARDFDGRNPLHIATVKGQHGVLDEMVRAVPRAAWEQVSPADDTVLHLCVKYKRPKALKLLLDSCVGDNEMLNAKDGNGNNILL</sequence>
<protein>
    <submittedName>
        <fullName evidence="3">Uncharacterized protein</fullName>
    </submittedName>
</protein>
<dbReference type="Proteomes" id="UP001279734">
    <property type="component" value="Unassembled WGS sequence"/>
</dbReference>
<evidence type="ECO:0000256" key="2">
    <source>
        <dbReference type="ARBA" id="ARBA00023043"/>
    </source>
</evidence>
<organism evidence="3 4">
    <name type="scientific">Nepenthes gracilis</name>
    <name type="common">Slender pitcher plant</name>
    <dbReference type="NCBI Taxonomy" id="150966"/>
    <lineage>
        <taxon>Eukaryota</taxon>
        <taxon>Viridiplantae</taxon>
        <taxon>Streptophyta</taxon>
        <taxon>Embryophyta</taxon>
        <taxon>Tracheophyta</taxon>
        <taxon>Spermatophyta</taxon>
        <taxon>Magnoliopsida</taxon>
        <taxon>eudicotyledons</taxon>
        <taxon>Gunneridae</taxon>
        <taxon>Pentapetalae</taxon>
        <taxon>Caryophyllales</taxon>
        <taxon>Nepenthaceae</taxon>
        <taxon>Nepenthes</taxon>
    </lineage>
</organism>
<evidence type="ECO:0000313" key="3">
    <source>
        <dbReference type="EMBL" id="GMG99145.1"/>
    </source>
</evidence>
<evidence type="ECO:0000313" key="4">
    <source>
        <dbReference type="Proteomes" id="UP001279734"/>
    </source>
</evidence>
<dbReference type="PANTHER" id="PTHR24186:SF37">
    <property type="entry name" value="PGG DOMAIN-CONTAINING PROTEIN"/>
    <property type="match status" value="1"/>
</dbReference>
<keyword evidence="4" id="KW-1185">Reference proteome</keyword>
<keyword evidence="1" id="KW-0677">Repeat</keyword>
<dbReference type="SUPFAM" id="SSF48403">
    <property type="entry name" value="Ankyrin repeat"/>
    <property type="match status" value="1"/>
</dbReference>